<feature type="domain" description="Pesticidal crystal protein Cry22Aa Ig-like" evidence="3">
    <location>
        <begin position="195"/>
        <end position="246"/>
    </location>
</feature>
<keyword evidence="5" id="KW-1185">Reference proteome</keyword>
<gene>
    <name evidence="4" type="ORF">SAMN02746064_02125</name>
</gene>
<evidence type="ECO:0000259" key="3">
    <source>
        <dbReference type="Pfam" id="PF16403"/>
    </source>
</evidence>
<evidence type="ECO:0000256" key="1">
    <source>
        <dbReference type="SAM" id="Phobius"/>
    </source>
</evidence>
<organism evidence="4 5">
    <name type="scientific">Alkalibacter saccharofermentans DSM 14828</name>
    <dbReference type="NCBI Taxonomy" id="1120975"/>
    <lineage>
        <taxon>Bacteria</taxon>
        <taxon>Bacillati</taxon>
        <taxon>Bacillota</taxon>
        <taxon>Clostridia</taxon>
        <taxon>Eubacteriales</taxon>
        <taxon>Eubacteriaceae</taxon>
        <taxon>Alkalibacter</taxon>
    </lineage>
</organism>
<dbReference type="InterPro" id="IPR038765">
    <property type="entry name" value="Papain-like_cys_pep_sf"/>
</dbReference>
<dbReference type="InterPro" id="IPR002931">
    <property type="entry name" value="Transglutaminase-like"/>
</dbReference>
<dbReference type="Pfam" id="PF16403">
    <property type="entry name" value="Bact_surface_Ig-like"/>
    <property type="match status" value="1"/>
</dbReference>
<dbReference type="EMBL" id="FQTU01000019">
    <property type="protein sequence ID" value="SHF20795.1"/>
    <property type="molecule type" value="Genomic_DNA"/>
</dbReference>
<feature type="transmembrane region" description="Helical" evidence="1">
    <location>
        <begin position="12"/>
        <end position="30"/>
    </location>
</feature>
<evidence type="ECO:0000313" key="5">
    <source>
        <dbReference type="Proteomes" id="UP000184251"/>
    </source>
</evidence>
<dbReference type="Proteomes" id="UP000184251">
    <property type="component" value="Unassembled WGS sequence"/>
</dbReference>
<evidence type="ECO:0000313" key="4">
    <source>
        <dbReference type="EMBL" id="SHF20795.1"/>
    </source>
</evidence>
<reference evidence="4 5" key="1">
    <citation type="submission" date="2016-11" db="EMBL/GenBank/DDBJ databases">
        <authorList>
            <person name="Jaros S."/>
            <person name="Januszkiewicz K."/>
            <person name="Wedrychowicz H."/>
        </authorList>
    </citation>
    <scope>NUCLEOTIDE SEQUENCE [LARGE SCALE GENOMIC DNA]</scope>
    <source>
        <strain evidence="4 5">DSM 14828</strain>
    </source>
</reference>
<name>A0A1M4ZS94_9FIRM</name>
<proteinExistence type="predicted"/>
<dbReference type="Gene3D" id="2.60.40.10">
    <property type="entry name" value="Immunoglobulins"/>
    <property type="match status" value="1"/>
</dbReference>
<dbReference type="InterPro" id="IPR032179">
    <property type="entry name" value="Cry22Aa_Ig-like"/>
</dbReference>
<keyword evidence="1" id="KW-0812">Transmembrane</keyword>
<dbReference type="SUPFAM" id="SSF54001">
    <property type="entry name" value="Cysteine proteinases"/>
    <property type="match status" value="1"/>
</dbReference>
<dbReference type="RefSeq" id="WP_073271912.1">
    <property type="nucleotide sequence ID" value="NZ_FQTU01000019.1"/>
</dbReference>
<feature type="domain" description="Transglutaminase-like" evidence="2">
    <location>
        <begin position="265"/>
        <end position="358"/>
    </location>
</feature>
<dbReference type="Pfam" id="PF01841">
    <property type="entry name" value="Transglut_core"/>
    <property type="match status" value="1"/>
</dbReference>
<dbReference type="STRING" id="1120975.SAMN02746064_02125"/>
<keyword evidence="1" id="KW-0472">Membrane</keyword>
<sequence>MKKKQLKYILRNTVFFMLLVVTVLFIAGKYTQSTIADEVYLEVGSDEIQLVKFDESQRAEFVTDLSKISLKEPGNHQISLKKYIFNVTSTLILQDTIPPEGETKDLTIWLGEELEASDFVHNIIDETEVSVGFSSNPDFELEGDQNVEIYLEDQGGNRTNLRAALTIVADVDPPVITGVPRTINLYAGDTIAYRTGVEVTDNRDEDIELKIDSSQVDTQKPGRYKLVYSAKDRAGNETVIESEVIVIEKKITEEQVFTLTGKILDRILTDGMNKEQQARAIYNWIRGNIRYQAKPASGDWLGAAYEGLTRKNGDCYVYYAVARAFLTQVDIDNIEIVRKDGGHYWNMVNYGFGWYHYDTSPRTTGAVFCLVTDDELLAYSRAHDDAFLFDTSLYPATPDE</sequence>
<keyword evidence="1" id="KW-1133">Transmembrane helix</keyword>
<evidence type="ECO:0000259" key="2">
    <source>
        <dbReference type="Pfam" id="PF01841"/>
    </source>
</evidence>
<dbReference type="AlphaFoldDB" id="A0A1M4ZS94"/>
<accession>A0A1M4ZS94</accession>
<protein>
    <submittedName>
        <fullName evidence="4">Transglutaminase-like superfamily protein</fullName>
    </submittedName>
</protein>
<dbReference type="OrthoDB" id="9788327at2"/>
<dbReference type="InterPro" id="IPR013783">
    <property type="entry name" value="Ig-like_fold"/>
</dbReference>